<reference evidence="1" key="1">
    <citation type="submission" date="2020-11" db="EMBL/GenBank/DDBJ databases">
        <authorList>
            <person name="Whitehead M."/>
        </authorList>
    </citation>
    <scope>NUCLEOTIDE SEQUENCE</scope>
    <source>
        <strain evidence="1">EGII</strain>
    </source>
</reference>
<organism evidence="1 2">
    <name type="scientific">Ceratitis capitata</name>
    <name type="common">Mediterranean fruit fly</name>
    <name type="synonym">Tephritis capitata</name>
    <dbReference type="NCBI Taxonomy" id="7213"/>
    <lineage>
        <taxon>Eukaryota</taxon>
        <taxon>Metazoa</taxon>
        <taxon>Ecdysozoa</taxon>
        <taxon>Arthropoda</taxon>
        <taxon>Hexapoda</taxon>
        <taxon>Insecta</taxon>
        <taxon>Pterygota</taxon>
        <taxon>Neoptera</taxon>
        <taxon>Endopterygota</taxon>
        <taxon>Diptera</taxon>
        <taxon>Brachycera</taxon>
        <taxon>Muscomorpha</taxon>
        <taxon>Tephritoidea</taxon>
        <taxon>Tephritidae</taxon>
        <taxon>Ceratitis</taxon>
        <taxon>Ceratitis</taxon>
    </lineage>
</organism>
<sequence length="91" mass="9837">MFSYPVWATVRTIMPSGSSRSINNKHSAFVVGRSWTAGCVASRPLTDVMLCALLSKGQNGNSADNTPNCLAHVEHCTAGRMKLEVAKIWIS</sequence>
<dbReference type="Proteomes" id="UP000606786">
    <property type="component" value="Unassembled WGS sequence"/>
</dbReference>
<gene>
    <name evidence="1" type="ORF">CCAP1982_LOCUS3732</name>
</gene>
<accession>A0A811U834</accession>
<evidence type="ECO:0000313" key="1">
    <source>
        <dbReference type="EMBL" id="CAD6995001.1"/>
    </source>
</evidence>
<name>A0A811U834_CERCA</name>
<evidence type="ECO:0000313" key="2">
    <source>
        <dbReference type="Proteomes" id="UP000606786"/>
    </source>
</evidence>
<dbReference type="AlphaFoldDB" id="A0A811U834"/>
<protein>
    <submittedName>
        <fullName evidence="1">(Mediterranean fruit fly) hypothetical protein</fullName>
    </submittedName>
</protein>
<dbReference type="EMBL" id="CAJHJT010000001">
    <property type="protein sequence ID" value="CAD6995001.1"/>
    <property type="molecule type" value="Genomic_DNA"/>
</dbReference>
<comment type="caution">
    <text evidence="1">The sequence shown here is derived from an EMBL/GenBank/DDBJ whole genome shotgun (WGS) entry which is preliminary data.</text>
</comment>
<keyword evidence="2" id="KW-1185">Reference proteome</keyword>
<proteinExistence type="predicted"/>